<evidence type="ECO:0000256" key="1">
    <source>
        <dbReference type="ARBA" id="ARBA00004651"/>
    </source>
</evidence>
<feature type="transmembrane region" description="Helical" evidence="7">
    <location>
        <begin position="337"/>
        <end position="359"/>
    </location>
</feature>
<evidence type="ECO:0000256" key="5">
    <source>
        <dbReference type="ARBA" id="ARBA00022989"/>
    </source>
</evidence>
<feature type="domain" description="Nucleoside transporter/FeoB GTPase Gate" evidence="10">
    <location>
        <begin position="263"/>
        <end position="360"/>
    </location>
</feature>
<evidence type="ECO:0000259" key="9">
    <source>
        <dbReference type="Pfam" id="PF07662"/>
    </source>
</evidence>
<evidence type="ECO:0000313" key="11">
    <source>
        <dbReference type="EMBL" id="KAK7502957.1"/>
    </source>
</evidence>
<feature type="transmembrane region" description="Helical" evidence="7">
    <location>
        <begin position="206"/>
        <end position="223"/>
    </location>
</feature>
<dbReference type="InterPro" id="IPR008276">
    <property type="entry name" value="C_nuclsd_transpt"/>
</dbReference>
<keyword evidence="3" id="KW-1003">Cell membrane</keyword>
<dbReference type="GO" id="GO:0005886">
    <property type="term" value="C:plasma membrane"/>
    <property type="evidence" value="ECO:0007669"/>
    <property type="project" value="UniProtKB-SubCell"/>
</dbReference>
<dbReference type="InterPro" id="IPR011642">
    <property type="entry name" value="Gate_dom"/>
</dbReference>
<feature type="transmembrane region" description="Helical" evidence="7">
    <location>
        <begin position="560"/>
        <end position="586"/>
    </location>
</feature>
<feature type="transmembrane region" description="Helical" evidence="7">
    <location>
        <begin position="431"/>
        <end position="454"/>
    </location>
</feature>
<evidence type="ECO:0000259" key="8">
    <source>
        <dbReference type="Pfam" id="PF01773"/>
    </source>
</evidence>
<dbReference type="Pfam" id="PF07670">
    <property type="entry name" value="Gate"/>
    <property type="match status" value="1"/>
</dbReference>
<gene>
    <name evidence="11" type="ORF">BaRGS_00005906</name>
</gene>
<dbReference type="Pfam" id="PF01773">
    <property type="entry name" value="Nucleos_tra2_N"/>
    <property type="match status" value="1"/>
</dbReference>
<dbReference type="PANTHER" id="PTHR10590:SF4">
    <property type="entry name" value="SOLUTE CARRIER FAMILY 28 MEMBER 3"/>
    <property type="match status" value="1"/>
</dbReference>
<dbReference type="PANTHER" id="PTHR10590">
    <property type="entry name" value="SODIUM/NUCLEOSIDE COTRANSPORTER"/>
    <property type="match status" value="1"/>
</dbReference>
<evidence type="ECO:0000256" key="3">
    <source>
        <dbReference type="ARBA" id="ARBA00022475"/>
    </source>
</evidence>
<dbReference type="InterPro" id="IPR018270">
    <property type="entry name" value="C_nuclsd_transpt_met_bac"/>
</dbReference>
<dbReference type="Pfam" id="PF07662">
    <property type="entry name" value="Nucleos_tra2_C"/>
    <property type="match status" value="1"/>
</dbReference>
<feature type="transmembrane region" description="Helical" evidence="7">
    <location>
        <begin position="150"/>
        <end position="171"/>
    </location>
</feature>
<feature type="transmembrane region" description="Helical" evidence="7">
    <location>
        <begin position="104"/>
        <end position="125"/>
    </location>
</feature>
<dbReference type="InterPro" id="IPR011657">
    <property type="entry name" value="CNT_C_dom"/>
</dbReference>
<feature type="transmembrane region" description="Helical" evidence="7">
    <location>
        <begin position="260"/>
        <end position="282"/>
    </location>
</feature>
<evidence type="ECO:0000256" key="4">
    <source>
        <dbReference type="ARBA" id="ARBA00022692"/>
    </source>
</evidence>
<feature type="transmembrane region" description="Helical" evidence="7">
    <location>
        <begin position="74"/>
        <end position="98"/>
    </location>
</feature>
<reference evidence="11 12" key="1">
    <citation type="journal article" date="2023" name="Sci. Data">
        <title>Genome assembly of the Korean intertidal mud-creeper Batillaria attramentaria.</title>
        <authorList>
            <person name="Patra A.K."/>
            <person name="Ho P.T."/>
            <person name="Jun S."/>
            <person name="Lee S.J."/>
            <person name="Kim Y."/>
            <person name="Won Y.J."/>
        </authorList>
    </citation>
    <scope>NUCLEOTIDE SEQUENCE [LARGE SCALE GENOMIC DNA]</scope>
    <source>
        <strain evidence="11">Wonlab-2016</strain>
    </source>
</reference>
<evidence type="ECO:0000256" key="2">
    <source>
        <dbReference type="ARBA" id="ARBA00009033"/>
    </source>
</evidence>
<comment type="similarity">
    <text evidence="2">Belongs to the concentrative nucleoside transporter (CNT) (TC 2.A.41) family.</text>
</comment>
<feature type="transmembrane region" description="Helical" evidence="7">
    <location>
        <begin position="527"/>
        <end position="548"/>
    </location>
</feature>
<keyword evidence="4 7" id="KW-0812">Transmembrane</keyword>
<feature type="transmembrane region" description="Helical" evidence="7">
    <location>
        <begin position="177"/>
        <end position="194"/>
    </location>
</feature>
<feature type="non-terminal residue" evidence="11">
    <location>
        <position position="819"/>
    </location>
</feature>
<feature type="domain" description="Concentrative nucleoside transporter C-terminal" evidence="9">
    <location>
        <begin position="365"/>
        <end position="582"/>
    </location>
</feature>
<name>A0ABD0LUI7_9CAEN</name>
<dbReference type="AlphaFoldDB" id="A0ABD0LUI7"/>
<keyword evidence="6 7" id="KW-0472">Membrane</keyword>
<evidence type="ECO:0000256" key="6">
    <source>
        <dbReference type="ARBA" id="ARBA00023136"/>
    </source>
</evidence>
<feature type="transmembrane region" description="Helical" evidence="7">
    <location>
        <begin position="461"/>
        <end position="478"/>
    </location>
</feature>
<accession>A0ABD0LUI7</accession>
<feature type="domain" description="Concentrative nucleoside transporter N-terminal" evidence="8">
    <location>
        <begin position="182"/>
        <end position="254"/>
    </location>
</feature>
<evidence type="ECO:0000256" key="7">
    <source>
        <dbReference type="SAM" id="Phobius"/>
    </source>
</evidence>
<keyword evidence="12" id="KW-1185">Reference proteome</keyword>
<sequence>MISSGQMTMINDDLPCKGDDITMETYAITMETDDELKDDVAVTDENSSRSWLIAAITILQSFQAFWQSARFKKVLLAGLSLMYFAYFKAALIFAGLHFCSESHSVVPLVVLTCVTLFLILVYYVSTRFGDDIRDKLLLNVVRFIDRHAKIFRWTAALLTLGGVVAVVFVTVKDHPTNLVSLAGLVFFVFVLFVFSANPAQVKWRPVIGGLLLQFYVATIILQWEVGYSVFTFLGDQIRSFLAFTDVGSRFVFGEKMMDHFFAMKVLPMVVFFNSVITMLYHLGVMQAVIRNMAYVMRCTLGTTAAESLCAAGNIFVGQTEAPILVRPFLPTMTKSELHAVMVGGFSTVAGAGIAAYIQFGISPEHLMCASVMSAPCALAVSKLLYPETEKSTISQKCAMPDMDLRYRNLIEAAAAGASQSISLIANMAANLIAFLALLAFLNSVIAWFGAFVCLHHLSFESICHYLLMPIVYLMGVTWEDAGHVAELVALKTFLNEFVAYEKLSEFINARLACDHSMHHLSLRSEAIATYALCGFSNLGSIGIVLGGLGPMAPTRVGHMAQVAVSALFGGIVTCLITATVAGLLVVEPPGELVTCVVAVGNASLNGTATLTTTVSKCARPPGVDMRRRSKLSWPRTEVGEMHVHYRLDQSRKANVTGRVLELEKASSARAEYHTTTPRRALPCRPLNHASLNMPDAFCGSAKGGHSCGTCNTVPRTFSFKPIKRDNSTCPSCAPSACLHTSPPGGGPRVAAKGANPVQVLEVDGSLEKRGLSITHLDRKATLCLMRVYQSAGLDRYDSCRDISVGSQDGKTAGRQGEGR</sequence>
<comment type="caution">
    <text evidence="11">The sequence shown here is derived from an EMBL/GenBank/DDBJ whole genome shotgun (WGS) entry which is preliminary data.</text>
</comment>
<dbReference type="NCBIfam" id="TIGR00804">
    <property type="entry name" value="nupC"/>
    <property type="match status" value="1"/>
</dbReference>
<dbReference type="InterPro" id="IPR002668">
    <property type="entry name" value="CNT_N_dom"/>
</dbReference>
<keyword evidence="5 7" id="KW-1133">Transmembrane helix</keyword>
<evidence type="ECO:0000259" key="10">
    <source>
        <dbReference type="Pfam" id="PF07670"/>
    </source>
</evidence>
<proteinExistence type="inferred from homology"/>
<dbReference type="EMBL" id="JACVVK020000023">
    <property type="protein sequence ID" value="KAK7502957.1"/>
    <property type="molecule type" value="Genomic_DNA"/>
</dbReference>
<protein>
    <recommendedName>
        <fullName evidence="13">Sodium/nucleoside cotransporter</fullName>
    </recommendedName>
</protein>
<comment type="subcellular location">
    <subcellularLocation>
        <location evidence="1">Cell membrane</location>
        <topology evidence="1">Multi-pass membrane protein</topology>
    </subcellularLocation>
</comment>
<evidence type="ECO:0000313" key="12">
    <source>
        <dbReference type="Proteomes" id="UP001519460"/>
    </source>
</evidence>
<organism evidence="11 12">
    <name type="scientific">Batillaria attramentaria</name>
    <dbReference type="NCBI Taxonomy" id="370345"/>
    <lineage>
        <taxon>Eukaryota</taxon>
        <taxon>Metazoa</taxon>
        <taxon>Spiralia</taxon>
        <taxon>Lophotrochozoa</taxon>
        <taxon>Mollusca</taxon>
        <taxon>Gastropoda</taxon>
        <taxon>Caenogastropoda</taxon>
        <taxon>Sorbeoconcha</taxon>
        <taxon>Cerithioidea</taxon>
        <taxon>Batillariidae</taxon>
        <taxon>Batillaria</taxon>
    </lineage>
</organism>
<evidence type="ECO:0008006" key="13">
    <source>
        <dbReference type="Google" id="ProtNLM"/>
    </source>
</evidence>
<dbReference type="Proteomes" id="UP001519460">
    <property type="component" value="Unassembled WGS sequence"/>
</dbReference>